<dbReference type="AlphaFoldDB" id="A0A8H2X8E6"/>
<dbReference type="GO" id="GO:0016787">
    <property type="term" value="F:hydrolase activity"/>
    <property type="evidence" value="ECO:0007669"/>
    <property type="project" value="UniProtKB-KW"/>
</dbReference>
<evidence type="ECO:0000256" key="1">
    <source>
        <dbReference type="ARBA" id="ARBA00022801"/>
    </source>
</evidence>
<feature type="chain" id="PRO_5034884170" evidence="2">
    <location>
        <begin position="18"/>
        <end position="791"/>
    </location>
</feature>
<name>A0A8H2X8E6_9AGAM</name>
<comment type="caution">
    <text evidence="3">The sequence shown here is derived from an EMBL/GenBank/DDBJ whole genome shotgun (WGS) entry which is preliminary data.</text>
</comment>
<dbReference type="InterPro" id="IPR010905">
    <property type="entry name" value="Glyco_hydro_88"/>
</dbReference>
<sequence>MRFSALGLFSLLPLALAEYNMDYQSYETEIAMVKSAMLASIRTSWEQGVAADSIAELEFPEYSVYGYDENTTKPFSYPCPASARKRMPLQVIQFGLSAAVRQSPDGRLSQQINDALDGAALDGASAGLAVLTGKYFNNSYSDYLGQAALKQLDYVLYTAPRTSTGAISHRATSKSYWADAVYVGFPFIAAYGAATSNQTLLQVAYDQCRLYRDALRIPEAGLWAHIYNDDTQSFEDKGLWATGNAWAAKGMLNVATIIDKSGINMTTQVSDLKGWVKEILNGTFTRLDTDNLVPNYMDITSSTFGDAAASALLAATAYRAVNMWPADFGSFYTDNADKIKETVLAGITDLGLMSPIVDPLSWNEQGILGTESQAFGIMMYAAWRDWVKSVKAGRLSLTPNRVKLGMLASIRTSWEQGVAADAIAELEFPEYSVYGYDENTMKPFSYPCPASARKRMPLQVIQFGLSAAVRQSPDGRLSQQINDALDGAALDGASAGLAVLTGEYVKNSYSDYLGQAAPKQLNYVLYTAPRTSTGAISHRAATKSYWADAVYVGFPFIAAYGAATDNQTLLQVAYDQCRLYRDALRIPEAGLWAHIYNDDTQSFEDEGLWATGNAWAAKGMLNVATIIDKSGKDMKPQVSDLKGWVKEILNGTFTRLDSNDLVPNYMDNTGRPDGSDTFGDAAASALLAATAYRAASMWPTEFGTFYIDNADKVKETVMAGITDLGLMSPIVDPVSWHEKGILGTEAQAFGIMMYAAWRDSVKSVKAGPPNLKFNRVRQFSHDANHGHGDLF</sequence>
<evidence type="ECO:0000313" key="3">
    <source>
        <dbReference type="EMBL" id="CAE6418752.1"/>
    </source>
</evidence>
<keyword evidence="2" id="KW-0732">Signal</keyword>
<evidence type="ECO:0000313" key="4">
    <source>
        <dbReference type="Proteomes" id="UP000663853"/>
    </source>
</evidence>
<reference evidence="3" key="1">
    <citation type="submission" date="2021-01" db="EMBL/GenBank/DDBJ databases">
        <authorList>
            <person name="Kaushik A."/>
        </authorList>
    </citation>
    <scope>NUCLEOTIDE SEQUENCE</scope>
    <source>
        <strain evidence="3">AG6-10EEA</strain>
    </source>
</reference>
<dbReference type="SUPFAM" id="SSF48208">
    <property type="entry name" value="Six-hairpin glycosidases"/>
    <property type="match status" value="2"/>
</dbReference>
<dbReference type="PANTHER" id="PTHR41814">
    <property type="entry name" value="EXPRESSED PROTEIN"/>
    <property type="match status" value="1"/>
</dbReference>
<protein>
    <submittedName>
        <fullName evidence="3">Uncharacterized protein</fullName>
    </submittedName>
</protein>
<dbReference type="InterPro" id="IPR012341">
    <property type="entry name" value="6hp_glycosidase-like_sf"/>
</dbReference>
<dbReference type="GO" id="GO:0005975">
    <property type="term" value="P:carbohydrate metabolic process"/>
    <property type="evidence" value="ECO:0007669"/>
    <property type="project" value="InterPro"/>
</dbReference>
<feature type="signal peptide" evidence="2">
    <location>
        <begin position="1"/>
        <end position="17"/>
    </location>
</feature>
<dbReference type="PANTHER" id="PTHR41814:SF1">
    <property type="entry name" value="CELLULASE"/>
    <property type="match status" value="1"/>
</dbReference>
<dbReference type="EMBL" id="CAJMXA010000147">
    <property type="protein sequence ID" value="CAE6418752.1"/>
    <property type="molecule type" value="Genomic_DNA"/>
</dbReference>
<dbReference type="Pfam" id="PF07470">
    <property type="entry name" value="Glyco_hydro_88"/>
    <property type="match status" value="2"/>
</dbReference>
<dbReference type="Proteomes" id="UP000663853">
    <property type="component" value="Unassembled WGS sequence"/>
</dbReference>
<evidence type="ECO:0000256" key="2">
    <source>
        <dbReference type="SAM" id="SignalP"/>
    </source>
</evidence>
<keyword evidence="1" id="KW-0378">Hydrolase</keyword>
<gene>
    <name evidence="3" type="ORF">RDB_LOCUS9328</name>
</gene>
<dbReference type="InterPro" id="IPR008928">
    <property type="entry name" value="6-hairpin_glycosidase_sf"/>
</dbReference>
<organism evidence="3 4">
    <name type="scientific">Rhizoctonia solani</name>
    <dbReference type="NCBI Taxonomy" id="456999"/>
    <lineage>
        <taxon>Eukaryota</taxon>
        <taxon>Fungi</taxon>
        <taxon>Dikarya</taxon>
        <taxon>Basidiomycota</taxon>
        <taxon>Agaricomycotina</taxon>
        <taxon>Agaricomycetes</taxon>
        <taxon>Cantharellales</taxon>
        <taxon>Ceratobasidiaceae</taxon>
        <taxon>Rhizoctonia</taxon>
    </lineage>
</organism>
<proteinExistence type="predicted"/>
<accession>A0A8H2X8E6</accession>
<dbReference type="Gene3D" id="1.50.10.10">
    <property type="match status" value="2"/>
</dbReference>